<accession>A0A6A8DEY3</accession>
<dbReference type="AlphaFoldDB" id="A0A6A8DEY3"/>
<dbReference type="Proteomes" id="UP000799092">
    <property type="component" value="Unassembled WGS sequence"/>
</dbReference>
<evidence type="ECO:0000313" key="2">
    <source>
        <dbReference type="Proteomes" id="UP000799092"/>
    </source>
</evidence>
<comment type="caution">
    <text evidence="1">The sequence shown here is derived from an EMBL/GenBank/DDBJ whole genome shotgun (WGS) entry which is preliminary data.</text>
</comment>
<reference evidence="1" key="1">
    <citation type="submission" date="2019-11" db="EMBL/GenBank/DDBJ databases">
        <authorList>
            <person name="Li J."/>
        </authorList>
    </citation>
    <scope>NUCLEOTIDE SEQUENCE</scope>
    <source>
        <strain evidence="1">B6B</strain>
    </source>
</reference>
<name>A0A6A8DEY3_9BACI</name>
<evidence type="ECO:0000313" key="1">
    <source>
        <dbReference type="EMBL" id="MRH42409.1"/>
    </source>
</evidence>
<dbReference type="RefSeq" id="WP_153736058.1">
    <property type="nucleotide sequence ID" value="NZ_WJNG01000005.1"/>
</dbReference>
<keyword evidence="2" id="KW-1185">Reference proteome</keyword>
<protein>
    <submittedName>
        <fullName evidence="1">Uncharacterized protein</fullName>
    </submittedName>
</protein>
<dbReference type="OrthoDB" id="2690546at2"/>
<proteinExistence type="predicted"/>
<gene>
    <name evidence="1" type="ORF">GH741_06895</name>
</gene>
<organism evidence="1 2">
    <name type="scientific">Aquibacillus halophilus</name>
    <dbReference type="NCBI Taxonomy" id="930132"/>
    <lineage>
        <taxon>Bacteria</taxon>
        <taxon>Bacillati</taxon>
        <taxon>Bacillota</taxon>
        <taxon>Bacilli</taxon>
        <taxon>Bacillales</taxon>
        <taxon>Bacillaceae</taxon>
        <taxon>Aquibacillus</taxon>
    </lineage>
</organism>
<dbReference type="EMBL" id="WJNG01000005">
    <property type="protein sequence ID" value="MRH42409.1"/>
    <property type="molecule type" value="Genomic_DNA"/>
</dbReference>
<sequence>MGVYYFRSDYVFEEDKWISKSIQVENERIVITQINKQRTIEMNVDKFWIGPGKVYIDYEEPLYDRKFVDNTVNKYIYRGCTLLICQLPIRSYIHFKRKFEQFREHLSSLPIDYMIVPRIPTHLLQPDIIKFFGTKKMPFVLIDTNSKHELLKVKWEWLESAQYFSGIPFVLHKDGSKNKRKELTSTWSSICKKYRINTIEENISEYPLSKETLRQTGISPFKGEFLHQSSADYNLFEMDEIPSVDERPKFRYHKAIPVVTVSKGEVIKYNHLIHPEKAKGELKQVSIPNHFIST</sequence>